<reference evidence="2" key="1">
    <citation type="submission" date="2014-11" db="EMBL/GenBank/DDBJ databases">
        <authorList>
            <person name="Amaro Gonzalez C."/>
        </authorList>
    </citation>
    <scope>NUCLEOTIDE SEQUENCE</scope>
</reference>
<keyword evidence="1" id="KW-1133">Transmembrane helix</keyword>
<dbReference type="AlphaFoldDB" id="A0A0E9TSC5"/>
<keyword evidence="1" id="KW-0812">Transmembrane</keyword>
<protein>
    <submittedName>
        <fullName evidence="2">Uncharacterized protein</fullName>
    </submittedName>
</protein>
<feature type="transmembrane region" description="Helical" evidence="1">
    <location>
        <begin position="21"/>
        <end position="40"/>
    </location>
</feature>
<organism evidence="2">
    <name type="scientific">Anguilla anguilla</name>
    <name type="common">European freshwater eel</name>
    <name type="synonym">Muraena anguilla</name>
    <dbReference type="NCBI Taxonomy" id="7936"/>
    <lineage>
        <taxon>Eukaryota</taxon>
        <taxon>Metazoa</taxon>
        <taxon>Chordata</taxon>
        <taxon>Craniata</taxon>
        <taxon>Vertebrata</taxon>
        <taxon>Euteleostomi</taxon>
        <taxon>Actinopterygii</taxon>
        <taxon>Neopterygii</taxon>
        <taxon>Teleostei</taxon>
        <taxon>Anguilliformes</taxon>
        <taxon>Anguillidae</taxon>
        <taxon>Anguilla</taxon>
    </lineage>
</organism>
<evidence type="ECO:0000313" key="2">
    <source>
        <dbReference type="EMBL" id="JAH56456.1"/>
    </source>
</evidence>
<reference evidence="2" key="2">
    <citation type="journal article" date="2015" name="Fish Shellfish Immunol.">
        <title>Early steps in the European eel (Anguilla anguilla)-Vibrio vulnificus interaction in the gills: Role of the RtxA13 toxin.</title>
        <authorList>
            <person name="Callol A."/>
            <person name="Pajuelo D."/>
            <person name="Ebbesson L."/>
            <person name="Teles M."/>
            <person name="MacKenzie S."/>
            <person name="Amaro C."/>
        </authorList>
    </citation>
    <scope>NUCLEOTIDE SEQUENCE</scope>
</reference>
<dbReference type="EMBL" id="GBXM01052121">
    <property type="protein sequence ID" value="JAH56456.1"/>
    <property type="molecule type" value="Transcribed_RNA"/>
</dbReference>
<sequence length="51" mass="5590">MCVVLVRDGVCRYLLGNVRDVVCVCVCVCVCVVLVAVSRFPQSVCTPVRCR</sequence>
<accession>A0A0E9TSC5</accession>
<keyword evidence="1" id="KW-0472">Membrane</keyword>
<evidence type="ECO:0000256" key="1">
    <source>
        <dbReference type="SAM" id="Phobius"/>
    </source>
</evidence>
<proteinExistence type="predicted"/>
<name>A0A0E9TSC5_ANGAN</name>